<dbReference type="AlphaFoldDB" id="A0A0L6W581"/>
<name>A0A0L6W581_9FIRM</name>
<accession>A0A0L6W581</accession>
<dbReference type="InterPro" id="IPR023804">
    <property type="entry name" value="DUF3792_TM"/>
</dbReference>
<gene>
    <name evidence="2" type="ORF">Tfer_1132</name>
</gene>
<dbReference type="Pfam" id="PF12670">
    <property type="entry name" value="DUF3792"/>
    <property type="match status" value="1"/>
</dbReference>
<keyword evidence="1" id="KW-0472">Membrane</keyword>
<feature type="transmembrane region" description="Helical" evidence="1">
    <location>
        <begin position="20"/>
        <end position="42"/>
    </location>
</feature>
<comment type="caution">
    <text evidence="2">The sequence shown here is derived from an EMBL/GenBank/DDBJ whole genome shotgun (WGS) entry which is preliminary data.</text>
</comment>
<evidence type="ECO:0000313" key="2">
    <source>
        <dbReference type="EMBL" id="KNZ70254.1"/>
    </source>
</evidence>
<reference evidence="3" key="1">
    <citation type="submission" date="2015-07" db="EMBL/GenBank/DDBJ databases">
        <title>Complete Genome of Thermincola ferriacetica strain Z-0001T.</title>
        <authorList>
            <person name="Lusk B."/>
            <person name="Badalamenti J.P."/>
            <person name="Parameswaran P."/>
            <person name="Bond D.R."/>
            <person name="Torres C.I."/>
        </authorList>
    </citation>
    <scope>NUCLEOTIDE SEQUENCE [LARGE SCALE GENOMIC DNA]</scope>
    <source>
        <strain evidence="3">Z-0001</strain>
    </source>
</reference>
<feature type="transmembrane region" description="Helical" evidence="1">
    <location>
        <begin position="112"/>
        <end position="128"/>
    </location>
</feature>
<evidence type="ECO:0008006" key="4">
    <source>
        <dbReference type="Google" id="ProtNLM"/>
    </source>
</evidence>
<keyword evidence="1" id="KW-1133">Transmembrane helix</keyword>
<keyword evidence="3" id="KW-1185">Reference proteome</keyword>
<protein>
    <recommendedName>
        <fullName evidence="4">TIGR04086 family membrane protein</fullName>
    </recommendedName>
</protein>
<dbReference type="Proteomes" id="UP000037175">
    <property type="component" value="Unassembled WGS sequence"/>
</dbReference>
<feature type="transmembrane region" description="Helical" evidence="1">
    <location>
        <begin position="49"/>
        <end position="70"/>
    </location>
</feature>
<feature type="transmembrane region" description="Helical" evidence="1">
    <location>
        <begin position="82"/>
        <end position="100"/>
    </location>
</feature>
<sequence length="131" mass="13586">MTKFSSPPVSRPFNFNSTLLGTALAFIVAVLLIVVSGTILYFSPATDKWIPASGLLIFFLSVFSGSFFAAKKAGTKGLFHGLGVGVLFFVLSLIIGLFLGAEIMGLAVGKKLITALLAGSLGGIWGVGDKS</sequence>
<proteinExistence type="predicted"/>
<organism evidence="2 3">
    <name type="scientific">Thermincola ferriacetica</name>
    <dbReference type="NCBI Taxonomy" id="281456"/>
    <lineage>
        <taxon>Bacteria</taxon>
        <taxon>Bacillati</taxon>
        <taxon>Bacillota</taxon>
        <taxon>Clostridia</taxon>
        <taxon>Eubacteriales</taxon>
        <taxon>Thermincolaceae</taxon>
        <taxon>Thermincola</taxon>
    </lineage>
</organism>
<evidence type="ECO:0000313" key="3">
    <source>
        <dbReference type="Proteomes" id="UP000037175"/>
    </source>
</evidence>
<evidence type="ECO:0000256" key="1">
    <source>
        <dbReference type="SAM" id="Phobius"/>
    </source>
</evidence>
<dbReference type="NCBIfam" id="TIGR04086">
    <property type="entry name" value="TIGR04086_membr"/>
    <property type="match status" value="1"/>
</dbReference>
<dbReference type="EMBL" id="LGTE01000005">
    <property type="protein sequence ID" value="KNZ70254.1"/>
    <property type="molecule type" value="Genomic_DNA"/>
</dbReference>
<keyword evidence="1" id="KW-0812">Transmembrane</keyword>